<reference evidence="2" key="1">
    <citation type="journal article" date="2019" name="Gigascience">
        <title>De novo genome assembly of the endangered Acer yangbiense, a plant species with extremely small populations endemic to Yunnan Province, China.</title>
        <authorList>
            <person name="Yang J."/>
            <person name="Wariss H.M."/>
            <person name="Tao L."/>
            <person name="Zhang R."/>
            <person name="Yun Q."/>
            <person name="Hollingsworth P."/>
            <person name="Dao Z."/>
            <person name="Luo G."/>
            <person name="Guo H."/>
            <person name="Ma Y."/>
            <person name="Sun W."/>
        </authorList>
    </citation>
    <scope>NUCLEOTIDE SEQUENCE [LARGE SCALE GENOMIC DNA]</scope>
    <source>
        <strain evidence="2">cv. Malutang</strain>
    </source>
</reference>
<organism evidence="1 2">
    <name type="scientific">Acer yangbiense</name>
    <dbReference type="NCBI Taxonomy" id="1000413"/>
    <lineage>
        <taxon>Eukaryota</taxon>
        <taxon>Viridiplantae</taxon>
        <taxon>Streptophyta</taxon>
        <taxon>Embryophyta</taxon>
        <taxon>Tracheophyta</taxon>
        <taxon>Spermatophyta</taxon>
        <taxon>Magnoliopsida</taxon>
        <taxon>eudicotyledons</taxon>
        <taxon>Gunneridae</taxon>
        <taxon>Pentapetalae</taxon>
        <taxon>rosids</taxon>
        <taxon>malvids</taxon>
        <taxon>Sapindales</taxon>
        <taxon>Sapindaceae</taxon>
        <taxon>Hippocastanoideae</taxon>
        <taxon>Acereae</taxon>
        <taxon>Acer</taxon>
    </lineage>
</organism>
<gene>
    <name evidence="1" type="ORF">EZV62_028083</name>
</gene>
<accession>A0A5C7GPJ8</accession>
<evidence type="ECO:0000313" key="1">
    <source>
        <dbReference type="EMBL" id="TXG46419.1"/>
    </source>
</evidence>
<evidence type="ECO:0000313" key="2">
    <source>
        <dbReference type="Proteomes" id="UP000323000"/>
    </source>
</evidence>
<protein>
    <submittedName>
        <fullName evidence="1">Uncharacterized protein</fullName>
    </submittedName>
</protein>
<dbReference type="AlphaFoldDB" id="A0A5C7GPJ8"/>
<comment type="caution">
    <text evidence="1">The sequence shown here is derived from an EMBL/GenBank/DDBJ whole genome shotgun (WGS) entry which is preliminary data.</text>
</comment>
<proteinExistence type="predicted"/>
<dbReference type="EMBL" id="VAHF01000157">
    <property type="protein sequence ID" value="TXG46419.1"/>
    <property type="molecule type" value="Genomic_DNA"/>
</dbReference>
<dbReference type="OrthoDB" id="10626754at2759"/>
<keyword evidence="2" id="KW-1185">Reference proteome</keyword>
<name>A0A5C7GPJ8_9ROSI</name>
<sequence>MHMAAPASDSALVTLFSGWACKGHSRNVCLSSSALGCCFARTMAGSKEDIDQAFCACTHMFPIDEKTVLVQEDGSDESSVVHESLDHSDHTFKPGWNDIFRMNQYELEAEIRKQKLLQARDGESSNGEDLQKGFTKGIANFVLFAMENCLHVSDHSMDRKATTEMMCMRCLKI</sequence>
<dbReference type="Proteomes" id="UP000323000">
    <property type="component" value="Unassembled WGS sequence"/>
</dbReference>